<dbReference type="Proteomes" id="UP000499080">
    <property type="component" value="Unassembled WGS sequence"/>
</dbReference>
<accession>A0A4Y2TFV3</accession>
<reference evidence="1 2" key="1">
    <citation type="journal article" date="2019" name="Sci. Rep.">
        <title>Orb-weaving spider Araneus ventricosus genome elucidates the spidroin gene catalogue.</title>
        <authorList>
            <person name="Kono N."/>
            <person name="Nakamura H."/>
            <person name="Ohtoshi R."/>
            <person name="Moran D.A.P."/>
            <person name="Shinohara A."/>
            <person name="Yoshida Y."/>
            <person name="Fujiwara M."/>
            <person name="Mori M."/>
            <person name="Tomita M."/>
            <person name="Arakawa K."/>
        </authorList>
    </citation>
    <scope>NUCLEOTIDE SEQUENCE [LARGE SCALE GENOMIC DNA]</scope>
</reference>
<name>A0A4Y2TFV3_ARAVE</name>
<gene>
    <name evidence="1" type="ORF">AVEN_7564_1</name>
</gene>
<organism evidence="1 2">
    <name type="scientific">Araneus ventricosus</name>
    <name type="common">Orbweaver spider</name>
    <name type="synonym">Epeira ventricosa</name>
    <dbReference type="NCBI Taxonomy" id="182803"/>
    <lineage>
        <taxon>Eukaryota</taxon>
        <taxon>Metazoa</taxon>
        <taxon>Ecdysozoa</taxon>
        <taxon>Arthropoda</taxon>
        <taxon>Chelicerata</taxon>
        <taxon>Arachnida</taxon>
        <taxon>Araneae</taxon>
        <taxon>Araneomorphae</taxon>
        <taxon>Entelegynae</taxon>
        <taxon>Araneoidea</taxon>
        <taxon>Araneidae</taxon>
        <taxon>Araneus</taxon>
    </lineage>
</organism>
<sequence length="137" mass="16088">MAYVEFLNDISWAATHSYFNNKAVEKVVEYLWKGVKDCVNNQAKFQVVDINTFPQMLVYFTKSWDQRGKLDLSQFLNDCVTMCQIGVEARKRKIKEAPFHVLILLRNRIEEIENSQHIYIESTVANHAEELVQSFRL</sequence>
<keyword evidence="2" id="KW-1185">Reference proteome</keyword>
<dbReference type="AlphaFoldDB" id="A0A4Y2TFV3"/>
<dbReference type="EMBL" id="BGPR01027626">
    <property type="protein sequence ID" value="GBN98289.1"/>
    <property type="molecule type" value="Genomic_DNA"/>
</dbReference>
<evidence type="ECO:0000313" key="2">
    <source>
        <dbReference type="Proteomes" id="UP000499080"/>
    </source>
</evidence>
<comment type="caution">
    <text evidence="1">The sequence shown here is derived from an EMBL/GenBank/DDBJ whole genome shotgun (WGS) entry which is preliminary data.</text>
</comment>
<protein>
    <submittedName>
        <fullName evidence="1">Uncharacterized protein</fullName>
    </submittedName>
</protein>
<evidence type="ECO:0000313" key="1">
    <source>
        <dbReference type="EMBL" id="GBN98289.1"/>
    </source>
</evidence>
<proteinExistence type="predicted"/>